<dbReference type="GO" id="GO:0070006">
    <property type="term" value="F:metalloaminopeptidase activity"/>
    <property type="evidence" value="ECO:0007669"/>
    <property type="project" value="TreeGrafter"/>
</dbReference>
<protein>
    <submittedName>
        <fullName evidence="2">M1 family metallopeptidase</fullName>
    </submittedName>
</protein>
<dbReference type="InterPro" id="IPR027268">
    <property type="entry name" value="Peptidase_M4/M1_CTD_sf"/>
</dbReference>
<dbReference type="GO" id="GO:0042277">
    <property type="term" value="F:peptide binding"/>
    <property type="evidence" value="ECO:0007669"/>
    <property type="project" value="TreeGrafter"/>
</dbReference>
<dbReference type="SUPFAM" id="SSF55486">
    <property type="entry name" value="Metalloproteases ('zincins'), catalytic domain"/>
    <property type="match status" value="1"/>
</dbReference>
<dbReference type="GO" id="GO:0008270">
    <property type="term" value="F:zinc ion binding"/>
    <property type="evidence" value="ECO:0007669"/>
    <property type="project" value="InterPro"/>
</dbReference>
<dbReference type="GO" id="GO:0005737">
    <property type="term" value="C:cytoplasm"/>
    <property type="evidence" value="ECO:0007669"/>
    <property type="project" value="TreeGrafter"/>
</dbReference>
<dbReference type="GO" id="GO:0016020">
    <property type="term" value="C:membrane"/>
    <property type="evidence" value="ECO:0007669"/>
    <property type="project" value="TreeGrafter"/>
</dbReference>
<dbReference type="InterPro" id="IPR050344">
    <property type="entry name" value="Peptidase_M1_aminopeptidases"/>
</dbReference>
<dbReference type="GO" id="GO:0043171">
    <property type="term" value="P:peptide catabolic process"/>
    <property type="evidence" value="ECO:0007669"/>
    <property type="project" value="TreeGrafter"/>
</dbReference>
<dbReference type="EMBL" id="VORB01000008">
    <property type="protein sequence ID" value="TXC77139.1"/>
    <property type="molecule type" value="Genomic_DNA"/>
</dbReference>
<dbReference type="RefSeq" id="WP_147015027.1">
    <property type="nucleotide sequence ID" value="NZ_VORB01000008.1"/>
</dbReference>
<dbReference type="AlphaFoldDB" id="A0A5C6UVZ7"/>
<gene>
    <name evidence="2" type="ORF">FRX97_09760</name>
</gene>
<dbReference type="CDD" id="cd09604">
    <property type="entry name" value="M1_APN_like"/>
    <property type="match status" value="1"/>
</dbReference>
<accession>A0A5C6UVZ7</accession>
<dbReference type="InterPro" id="IPR014782">
    <property type="entry name" value="Peptidase_M1_dom"/>
</dbReference>
<sequence length="768" mass="90363">MRLKNLTIFGLSIFLVLGLASQEKVTNSFQQLGTALPTPNTYRNAAGAPGHEYWQQRADYSMEIKLDEAKQRIYGNEEITYYNQSPDALEYLWIQLDQNVRAKDSDTYKTSTSSINSKESFASIKNMEPWFDGGFKIDWVRDENGGDMKYTINRTMMRVDLDQPLKPGEKIRLNIKWWYNINDRMKIGGRSGMEYFEEDDNYLFTIAQFYPRMCLYTDYEGWQNKQFLGRGEFTLTFGNYDVRITVPADHVLGATGMLQNVDEVLTSTQKERWKKAQQSTVEPVMIVTEKEARAAEKSKSSSTKTWHYKAENVRDFAFATSRKFLWDAMAVKFGDRTVMAMSYYPKEGNPLWEKYSTKVVAHTLNVYSKHTFDYPYPAAISVHSKQIGMEYPMICFNYGRPEKDGTYSERMKYGMIGVIIHEVGHNYFPMIVNSDERQWTWMDEGLNTFLQYLTEQEFQRDYPSRRGPASKIVDYMSGSKDRISPIMTNSESIFQFGNNAYGKPATALNILRETILGRELFDFAFKTYAQRWMFKHPEPADFFRTMEDASGTDLDWFWRAWFYETDHVDIALEDVKWYQINSKNPSKEYAFEQSKGEDYDISKERNKKDLETVYIERDKGLEDFYTQVDYKKPNKLDEEEYKKYLSGLDAEQKEMLNSKDNFYELKFRNIGGIPMPIILDFKFKDGSVESRTLPAEIWRFDSEVITKVFIFDKELKEVIVDPRLQTADTDVENNYWPKRVLPSKFDLYEYNRSSENEMQRYKRAGKKW</sequence>
<evidence type="ECO:0000259" key="1">
    <source>
        <dbReference type="Pfam" id="PF01433"/>
    </source>
</evidence>
<dbReference type="PANTHER" id="PTHR11533">
    <property type="entry name" value="PROTEASE M1 ZINC METALLOPROTEASE"/>
    <property type="match status" value="1"/>
</dbReference>
<dbReference type="PANTHER" id="PTHR11533:SF174">
    <property type="entry name" value="PUROMYCIN-SENSITIVE AMINOPEPTIDASE-RELATED"/>
    <property type="match status" value="1"/>
</dbReference>
<feature type="domain" description="Peptidase M1 membrane alanine aminopeptidase" evidence="1">
    <location>
        <begin position="363"/>
        <end position="561"/>
    </location>
</feature>
<dbReference type="Gene3D" id="1.10.390.10">
    <property type="entry name" value="Neutral Protease Domain 2"/>
    <property type="match status" value="1"/>
</dbReference>
<proteinExistence type="predicted"/>
<comment type="caution">
    <text evidence="2">The sequence shown here is derived from an EMBL/GenBank/DDBJ whole genome shotgun (WGS) entry which is preliminary data.</text>
</comment>
<dbReference type="GO" id="GO:0005615">
    <property type="term" value="C:extracellular space"/>
    <property type="evidence" value="ECO:0007669"/>
    <property type="project" value="TreeGrafter"/>
</dbReference>
<evidence type="ECO:0000313" key="3">
    <source>
        <dbReference type="Proteomes" id="UP000321168"/>
    </source>
</evidence>
<dbReference type="Proteomes" id="UP000321168">
    <property type="component" value="Unassembled WGS sequence"/>
</dbReference>
<evidence type="ECO:0000313" key="2">
    <source>
        <dbReference type="EMBL" id="TXC77139.1"/>
    </source>
</evidence>
<organism evidence="2 3">
    <name type="scientific">Luteibaculum oceani</name>
    <dbReference type="NCBI Taxonomy" id="1294296"/>
    <lineage>
        <taxon>Bacteria</taxon>
        <taxon>Pseudomonadati</taxon>
        <taxon>Bacteroidota</taxon>
        <taxon>Flavobacteriia</taxon>
        <taxon>Flavobacteriales</taxon>
        <taxon>Luteibaculaceae</taxon>
        <taxon>Luteibaculum</taxon>
    </lineage>
</organism>
<keyword evidence="3" id="KW-1185">Reference proteome</keyword>
<dbReference type="Pfam" id="PF01433">
    <property type="entry name" value="Peptidase_M1"/>
    <property type="match status" value="1"/>
</dbReference>
<name>A0A5C6UVZ7_9FLAO</name>
<reference evidence="2 3" key="1">
    <citation type="submission" date="2019-08" db="EMBL/GenBank/DDBJ databases">
        <title>Genome of Luteibaculum oceani JCM 18817.</title>
        <authorList>
            <person name="Bowman J.P."/>
        </authorList>
    </citation>
    <scope>NUCLEOTIDE SEQUENCE [LARGE SCALE GENOMIC DNA]</scope>
    <source>
        <strain evidence="2 3">JCM 18817</strain>
    </source>
</reference>
<dbReference type="OrthoDB" id="9814383at2"/>